<protein>
    <submittedName>
        <fullName evidence="1">Uncharacterized protein</fullName>
    </submittedName>
</protein>
<dbReference type="EMBL" id="QXFV01000945">
    <property type="protein sequence ID" value="KAE9020252.1"/>
    <property type="molecule type" value="Genomic_DNA"/>
</dbReference>
<name>A0A6A3LLI1_9STRA</name>
<accession>A0A6A3LLI1</accession>
<evidence type="ECO:0000313" key="2">
    <source>
        <dbReference type="Proteomes" id="UP000429607"/>
    </source>
</evidence>
<dbReference type="Proteomes" id="UP000429607">
    <property type="component" value="Unassembled WGS sequence"/>
</dbReference>
<proteinExistence type="predicted"/>
<gene>
    <name evidence="1" type="ORF">PR001_g13651</name>
</gene>
<reference evidence="1 2" key="1">
    <citation type="submission" date="2018-09" db="EMBL/GenBank/DDBJ databases">
        <title>Genomic investigation of the strawberry pathogen Phytophthora fragariae indicates pathogenicity is determined by transcriptional variation in three key races.</title>
        <authorList>
            <person name="Adams T.M."/>
            <person name="Armitage A.D."/>
            <person name="Sobczyk M.K."/>
            <person name="Bates H.J."/>
            <person name="Dunwell J.M."/>
            <person name="Nellist C.F."/>
            <person name="Harrison R.J."/>
        </authorList>
    </citation>
    <scope>NUCLEOTIDE SEQUENCE [LARGE SCALE GENOMIC DNA]</scope>
    <source>
        <strain evidence="1 2">SCRP249</strain>
    </source>
</reference>
<dbReference type="AlphaFoldDB" id="A0A6A3LLI1"/>
<evidence type="ECO:0000313" key="1">
    <source>
        <dbReference type="EMBL" id="KAE9020252.1"/>
    </source>
</evidence>
<sequence length="51" mass="5754">MTSTTEFTADVVKGANSMKRSIYTLMLANLANDVECKVVDPCRELRRLYPT</sequence>
<organism evidence="1 2">
    <name type="scientific">Phytophthora rubi</name>
    <dbReference type="NCBI Taxonomy" id="129364"/>
    <lineage>
        <taxon>Eukaryota</taxon>
        <taxon>Sar</taxon>
        <taxon>Stramenopiles</taxon>
        <taxon>Oomycota</taxon>
        <taxon>Peronosporomycetes</taxon>
        <taxon>Peronosporales</taxon>
        <taxon>Peronosporaceae</taxon>
        <taxon>Phytophthora</taxon>
    </lineage>
</organism>
<comment type="caution">
    <text evidence="1">The sequence shown here is derived from an EMBL/GenBank/DDBJ whole genome shotgun (WGS) entry which is preliminary data.</text>
</comment>